<dbReference type="GO" id="GO:0005737">
    <property type="term" value="C:cytoplasm"/>
    <property type="evidence" value="ECO:0007669"/>
    <property type="project" value="TreeGrafter"/>
</dbReference>
<dbReference type="Pfam" id="PF07683">
    <property type="entry name" value="CobW_C"/>
    <property type="match status" value="1"/>
</dbReference>
<dbReference type="InterPro" id="IPR011629">
    <property type="entry name" value="CobW-like_C"/>
</dbReference>
<dbReference type="GO" id="GO:0005525">
    <property type="term" value="F:GTP binding"/>
    <property type="evidence" value="ECO:0007669"/>
    <property type="project" value="UniProtKB-KW"/>
</dbReference>
<keyword evidence="1" id="KW-0547">Nucleotide-binding</keyword>
<comment type="similarity">
    <text evidence="6">Belongs to the SIMIBI class G3E GTPase family. ZNG1 subfamily.</text>
</comment>
<dbReference type="PANTHER" id="PTHR13748">
    <property type="entry name" value="COBW-RELATED"/>
    <property type="match status" value="1"/>
</dbReference>
<dbReference type="InterPro" id="IPR003495">
    <property type="entry name" value="CobW/HypB/UreG_nucleotide-bd"/>
</dbReference>
<dbReference type="InterPro" id="IPR036627">
    <property type="entry name" value="CobW-likC_sf"/>
</dbReference>
<dbReference type="SUPFAM" id="SSF52540">
    <property type="entry name" value="P-loop containing nucleoside triphosphate hydrolases"/>
    <property type="match status" value="1"/>
</dbReference>
<comment type="caution">
    <text evidence="10">The sequence shown here is derived from an EMBL/GenBank/DDBJ whole genome shotgun (WGS) entry which is preliminary data.</text>
</comment>
<evidence type="ECO:0000256" key="1">
    <source>
        <dbReference type="ARBA" id="ARBA00022741"/>
    </source>
</evidence>
<dbReference type="AlphaFoldDB" id="A0A507EFB2"/>
<dbReference type="PANTHER" id="PTHR13748:SF31">
    <property type="entry name" value="ZINC-REGULATED GTPASE METALLOPROTEIN ACTIVATOR 1A-RELATED"/>
    <property type="match status" value="1"/>
</dbReference>
<proteinExistence type="inferred from homology"/>
<protein>
    <recommendedName>
        <fullName evidence="12">CobW C-terminal domain-containing protein</fullName>
    </recommendedName>
</protein>
<keyword evidence="5" id="KW-0143">Chaperone</keyword>
<evidence type="ECO:0000259" key="8">
    <source>
        <dbReference type="Pfam" id="PF02492"/>
    </source>
</evidence>
<dbReference type="CDD" id="cd03112">
    <property type="entry name" value="CobW-like"/>
    <property type="match status" value="1"/>
</dbReference>
<dbReference type="SUPFAM" id="SSF90002">
    <property type="entry name" value="Hypothetical protein YjiA, C-terminal domain"/>
    <property type="match status" value="1"/>
</dbReference>
<dbReference type="Proteomes" id="UP000318582">
    <property type="component" value="Unassembled WGS sequence"/>
</dbReference>
<keyword evidence="3" id="KW-0862">Zinc</keyword>
<evidence type="ECO:0008006" key="12">
    <source>
        <dbReference type="Google" id="ProtNLM"/>
    </source>
</evidence>
<evidence type="ECO:0000256" key="6">
    <source>
        <dbReference type="ARBA" id="ARBA00034320"/>
    </source>
</evidence>
<evidence type="ECO:0000313" key="10">
    <source>
        <dbReference type="EMBL" id="TPX61890.1"/>
    </source>
</evidence>
<evidence type="ECO:0000259" key="9">
    <source>
        <dbReference type="Pfam" id="PF07683"/>
    </source>
</evidence>
<feature type="domain" description="CobW C-terminal" evidence="9">
    <location>
        <begin position="269"/>
        <end position="368"/>
    </location>
</feature>
<dbReference type="STRING" id="109895.A0A507EFB2"/>
<dbReference type="InterPro" id="IPR027417">
    <property type="entry name" value="P-loop_NTPase"/>
</dbReference>
<dbReference type="InterPro" id="IPR051316">
    <property type="entry name" value="Zinc-reg_GTPase_activator"/>
</dbReference>
<dbReference type="GO" id="GO:0016787">
    <property type="term" value="F:hydrolase activity"/>
    <property type="evidence" value="ECO:0007669"/>
    <property type="project" value="UniProtKB-KW"/>
</dbReference>
<dbReference type="Gene3D" id="3.30.1220.10">
    <property type="entry name" value="CobW-like, C-terminal domain"/>
    <property type="match status" value="1"/>
</dbReference>
<keyword evidence="4" id="KW-0342">GTP-binding</keyword>
<dbReference type="Gene3D" id="3.40.50.300">
    <property type="entry name" value="P-loop containing nucleotide triphosphate hydrolases"/>
    <property type="match status" value="1"/>
</dbReference>
<dbReference type="EMBL" id="QEAQ01000005">
    <property type="protein sequence ID" value="TPX61890.1"/>
    <property type="molecule type" value="Genomic_DNA"/>
</dbReference>
<keyword evidence="11" id="KW-1185">Reference proteome</keyword>
<organism evidence="10 11">
    <name type="scientific">Powellomyces hirtus</name>
    <dbReference type="NCBI Taxonomy" id="109895"/>
    <lineage>
        <taxon>Eukaryota</taxon>
        <taxon>Fungi</taxon>
        <taxon>Fungi incertae sedis</taxon>
        <taxon>Chytridiomycota</taxon>
        <taxon>Chytridiomycota incertae sedis</taxon>
        <taxon>Chytridiomycetes</taxon>
        <taxon>Spizellomycetales</taxon>
        <taxon>Powellomycetaceae</taxon>
        <taxon>Powellomyces</taxon>
    </lineage>
</organism>
<accession>A0A507EFB2</accession>
<evidence type="ECO:0000256" key="2">
    <source>
        <dbReference type="ARBA" id="ARBA00022801"/>
    </source>
</evidence>
<gene>
    <name evidence="10" type="ORF">PhCBS80983_g00807</name>
</gene>
<evidence type="ECO:0000256" key="5">
    <source>
        <dbReference type="ARBA" id="ARBA00023186"/>
    </source>
</evidence>
<evidence type="ECO:0000256" key="7">
    <source>
        <dbReference type="ARBA" id="ARBA00049117"/>
    </source>
</evidence>
<sequence length="373" mass="41052">MDDFDEEPPILVSADGPFNSHAGDVLIDDGPPQTKVPVTIVTGHLGSGKTTLITRLLNDTTHGKRIAVILNEFGESSGIDKSLTVNKDGEMAEEWLELENGCLCCSIKDAGVKAVENLMKKKGKFDYIMLETTGLADPGPIASMFWLDDELQSEIYLDGIVTLVDAKFGLEQLKEPSQNGTVNEAVRQVALADRIILNKVDLVTEDDVKELEDSLKTINGAAAIVRTTRSLVPIEQLLDLHCFDNVFEDPFASSKTDSKASAKHIDETVRTIVFTLPGIVDMSKLDVWLQDLLWEKTLAGKVLKDLEVLRLKALINAKDDGQKNVVQAVRELYDKQQGGLWESGEERVNKVVIIGKGVDDIDFKASFERNCIV</sequence>
<name>A0A507EFB2_9FUNG</name>
<evidence type="ECO:0000256" key="4">
    <source>
        <dbReference type="ARBA" id="ARBA00023134"/>
    </source>
</evidence>
<evidence type="ECO:0000256" key="3">
    <source>
        <dbReference type="ARBA" id="ARBA00022833"/>
    </source>
</evidence>
<reference evidence="10 11" key="1">
    <citation type="journal article" date="2019" name="Sci. Rep.">
        <title>Comparative genomics of chytrid fungi reveal insights into the obligate biotrophic and pathogenic lifestyle of Synchytrium endobioticum.</title>
        <authorList>
            <person name="van de Vossenberg B.T.L.H."/>
            <person name="Warris S."/>
            <person name="Nguyen H.D.T."/>
            <person name="van Gent-Pelzer M.P.E."/>
            <person name="Joly D.L."/>
            <person name="van de Geest H.C."/>
            <person name="Bonants P.J.M."/>
            <person name="Smith D.S."/>
            <person name="Levesque C.A."/>
            <person name="van der Lee T.A.J."/>
        </authorList>
    </citation>
    <scope>NUCLEOTIDE SEQUENCE [LARGE SCALE GENOMIC DNA]</scope>
    <source>
        <strain evidence="10 11">CBS 809.83</strain>
    </source>
</reference>
<keyword evidence="2" id="KW-0378">Hydrolase</keyword>
<feature type="domain" description="CobW/HypB/UreG nucleotide-binding" evidence="8">
    <location>
        <begin position="37"/>
        <end position="225"/>
    </location>
</feature>
<comment type="catalytic activity">
    <reaction evidence="7">
        <text>GTP + H2O = GDP + phosphate + H(+)</text>
        <dbReference type="Rhea" id="RHEA:19669"/>
        <dbReference type="ChEBI" id="CHEBI:15377"/>
        <dbReference type="ChEBI" id="CHEBI:15378"/>
        <dbReference type="ChEBI" id="CHEBI:37565"/>
        <dbReference type="ChEBI" id="CHEBI:43474"/>
        <dbReference type="ChEBI" id="CHEBI:58189"/>
    </reaction>
    <physiologicalReaction direction="left-to-right" evidence="7">
        <dbReference type="Rhea" id="RHEA:19670"/>
    </physiologicalReaction>
</comment>
<evidence type="ECO:0000313" key="11">
    <source>
        <dbReference type="Proteomes" id="UP000318582"/>
    </source>
</evidence>
<dbReference type="Pfam" id="PF02492">
    <property type="entry name" value="cobW"/>
    <property type="match status" value="1"/>
</dbReference>